<evidence type="ECO:0000313" key="2">
    <source>
        <dbReference type="Proteomes" id="UP001221757"/>
    </source>
</evidence>
<dbReference type="AlphaFoldDB" id="A0AAD7DB59"/>
<keyword evidence="2" id="KW-1185">Reference proteome</keyword>
<name>A0AAD7DB59_MYCRO</name>
<dbReference type="EMBL" id="JARKIE010000090">
    <property type="protein sequence ID" value="KAJ7687111.1"/>
    <property type="molecule type" value="Genomic_DNA"/>
</dbReference>
<accession>A0AAD7DB59</accession>
<sequence length="152" mass="16728">MTLTPLTGGKEYVYPDPMINLSRIEVDHGLPPVLRHAEKLCGTVREEGETGRTRAPYSPRWLSFVPGSQQVERRLNGTGDDVVDVARGSATYRAPRTLWGECHRAGLAEHWSESRGSMGMERVAFMKDGATPSLVHMHDLASPAHQHLASVA</sequence>
<organism evidence="1 2">
    <name type="scientific">Mycena rosella</name>
    <name type="common">Pink bonnet</name>
    <name type="synonym">Agaricus rosellus</name>
    <dbReference type="NCBI Taxonomy" id="1033263"/>
    <lineage>
        <taxon>Eukaryota</taxon>
        <taxon>Fungi</taxon>
        <taxon>Dikarya</taxon>
        <taxon>Basidiomycota</taxon>
        <taxon>Agaricomycotina</taxon>
        <taxon>Agaricomycetes</taxon>
        <taxon>Agaricomycetidae</taxon>
        <taxon>Agaricales</taxon>
        <taxon>Marasmiineae</taxon>
        <taxon>Mycenaceae</taxon>
        <taxon>Mycena</taxon>
    </lineage>
</organism>
<comment type="caution">
    <text evidence="1">The sequence shown here is derived from an EMBL/GenBank/DDBJ whole genome shotgun (WGS) entry which is preliminary data.</text>
</comment>
<dbReference type="Proteomes" id="UP001221757">
    <property type="component" value="Unassembled WGS sequence"/>
</dbReference>
<proteinExistence type="predicted"/>
<gene>
    <name evidence="1" type="ORF">B0H17DRAFT_1203780</name>
</gene>
<protein>
    <submittedName>
        <fullName evidence="1">Uncharacterized protein</fullName>
    </submittedName>
</protein>
<reference evidence="1" key="1">
    <citation type="submission" date="2023-03" db="EMBL/GenBank/DDBJ databases">
        <title>Massive genome expansion in bonnet fungi (Mycena s.s.) driven by repeated elements and novel gene families across ecological guilds.</title>
        <authorList>
            <consortium name="Lawrence Berkeley National Laboratory"/>
            <person name="Harder C.B."/>
            <person name="Miyauchi S."/>
            <person name="Viragh M."/>
            <person name="Kuo A."/>
            <person name="Thoen E."/>
            <person name="Andreopoulos B."/>
            <person name="Lu D."/>
            <person name="Skrede I."/>
            <person name="Drula E."/>
            <person name="Henrissat B."/>
            <person name="Morin E."/>
            <person name="Kohler A."/>
            <person name="Barry K."/>
            <person name="LaButti K."/>
            <person name="Morin E."/>
            <person name="Salamov A."/>
            <person name="Lipzen A."/>
            <person name="Mereny Z."/>
            <person name="Hegedus B."/>
            <person name="Baldrian P."/>
            <person name="Stursova M."/>
            <person name="Weitz H."/>
            <person name="Taylor A."/>
            <person name="Grigoriev I.V."/>
            <person name="Nagy L.G."/>
            <person name="Martin F."/>
            <person name="Kauserud H."/>
        </authorList>
    </citation>
    <scope>NUCLEOTIDE SEQUENCE</scope>
    <source>
        <strain evidence="1">CBHHK067</strain>
    </source>
</reference>
<evidence type="ECO:0000313" key="1">
    <source>
        <dbReference type="EMBL" id="KAJ7687111.1"/>
    </source>
</evidence>